<comment type="caution">
    <text evidence="1">The sequence shown here is derived from an EMBL/GenBank/DDBJ whole genome shotgun (WGS) entry which is preliminary data.</text>
</comment>
<dbReference type="RefSeq" id="WP_164426399.1">
    <property type="nucleotide sequence ID" value="NZ_JAAIKT010000010.1"/>
</dbReference>
<dbReference type="AlphaFoldDB" id="A0A6G4ACP7"/>
<protein>
    <submittedName>
        <fullName evidence="1">Uncharacterized protein</fullName>
    </submittedName>
</protein>
<dbReference type="EMBL" id="JAAIKT010000010">
    <property type="protein sequence ID" value="NEW71042.1"/>
    <property type="molecule type" value="Genomic_DNA"/>
</dbReference>
<evidence type="ECO:0000313" key="1">
    <source>
        <dbReference type="EMBL" id="NEW71042.1"/>
    </source>
</evidence>
<sequence>MPIPVFRPHGRAMTAARDEINARIRLLMDEPATKQRAEEYKRLLVLWASAAAANGSDWGKAA</sequence>
<keyword evidence="2" id="KW-1185">Reference proteome</keyword>
<proteinExistence type="predicted"/>
<organism evidence="1 2">
    <name type="scientific">Streptomyces rhizosphaericus</name>
    <dbReference type="NCBI Taxonomy" id="114699"/>
    <lineage>
        <taxon>Bacteria</taxon>
        <taxon>Bacillati</taxon>
        <taxon>Actinomycetota</taxon>
        <taxon>Actinomycetes</taxon>
        <taxon>Kitasatosporales</taxon>
        <taxon>Streptomycetaceae</taxon>
        <taxon>Streptomyces</taxon>
        <taxon>Streptomyces violaceusniger group</taxon>
    </lineage>
</organism>
<name>A0A6G4ACP7_9ACTN</name>
<dbReference type="Proteomes" id="UP000476310">
    <property type="component" value="Unassembled WGS sequence"/>
</dbReference>
<evidence type="ECO:0000313" key="2">
    <source>
        <dbReference type="Proteomes" id="UP000476310"/>
    </source>
</evidence>
<accession>A0A6G4ACP7</accession>
<reference evidence="1" key="1">
    <citation type="submission" date="2020-02" db="EMBL/GenBank/DDBJ databases">
        <title>A new Streptomyces sp. for controlling soil-borne diseases.</title>
        <authorList>
            <person name="Li X."/>
            <person name="Tian Y."/>
            <person name="Gao K."/>
        </authorList>
    </citation>
    <scope>NUCLEOTIDE SEQUENCE [LARGE SCALE GENOMIC DNA]</scope>
    <source>
        <strain evidence="1">0250</strain>
    </source>
</reference>
<gene>
    <name evidence="1" type="ORF">G4H13_11670</name>
</gene>